<accession>A0ABX1E4S9</accession>
<name>A0ABX1E4S9_9PROT</name>
<dbReference type="PIRSF" id="PIRSF001604">
    <property type="entry name" value="LigA"/>
    <property type="match status" value="1"/>
</dbReference>
<feature type="binding site" evidence="12">
    <location>
        <position position="444"/>
    </location>
    <ligand>
        <name>Zn(2+)</name>
        <dbReference type="ChEBI" id="CHEBI:29105"/>
    </ligand>
</feature>
<dbReference type="Gene3D" id="2.40.50.140">
    <property type="entry name" value="Nucleic acid-binding proteins"/>
    <property type="match status" value="1"/>
</dbReference>
<organism evidence="14 15">
    <name type="scientific">Falsiroseomonas selenitidurans</name>
    <dbReference type="NCBI Taxonomy" id="2716335"/>
    <lineage>
        <taxon>Bacteria</taxon>
        <taxon>Pseudomonadati</taxon>
        <taxon>Pseudomonadota</taxon>
        <taxon>Alphaproteobacteria</taxon>
        <taxon>Acetobacterales</taxon>
        <taxon>Roseomonadaceae</taxon>
        <taxon>Falsiroseomonas</taxon>
    </lineage>
</organism>
<feature type="binding site" evidence="12">
    <location>
        <position position="191"/>
    </location>
    <ligand>
        <name>NAD(+)</name>
        <dbReference type="ChEBI" id="CHEBI:57540"/>
    </ligand>
</feature>
<dbReference type="InterPro" id="IPR013839">
    <property type="entry name" value="DNAligase_adenylation"/>
</dbReference>
<evidence type="ECO:0000256" key="2">
    <source>
        <dbReference type="ARBA" id="ARBA00022598"/>
    </source>
</evidence>
<feature type="binding site" evidence="12">
    <location>
        <position position="323"/>
    </location>
    <ligand>
        <name>NAD(+)</name>
        <dbReference type="ChEBI" id="CHEBI:57540"/>
    </ligand>
</feature>
<feature type="binding site" evidence="12">
    <location>
        <position position="465"/>
    </location>
    <ligand>
        <name>Zn(2+)</name>
        <dbReference type="ChEBI" id="CHEBI:29105"/>
    </ligand>
</feature>
<dbReference type="PROSITE" id="PS50172">
    <property type="entry name" value="BRCT"/>
    <property type="match status" value="1"/>
</dbReference>
<dbReference type="EC" id="6.5.1.2" evidence="12"/>
<comment type="similarity">
    <text evidence="12">Belongs to the NAD-dependent DNA ligase family. LigA subfamily.</text>
</comment>
<dbReference type="InterPro" id="IPR036420">
    <property type="entry name" value="BRCT_dom_sf"/>
</dbReference>
<evidence type="ECO:0000256" key="9">
    <source>
        <dbReference type="ARBA" id="ARBA00023204"/>
    </source>
</evidence>
<evidence type="ECO:0000256" key="12">
    <source>
        <dbReference type="HAMAP-Rule" id="MF_01588"/>
    </source>
</evidence>
<dbReference type="Gene3D" id="1.10.150.20">
    <property type="entry name" value="5' to 3' exonuclease, C-terminal subdomain"/>
    <property type="match status" value="2"/>
</dbReference>
<keyword evidence="7 12" id="KW-0460">Magnesium</keyword>
<dbReference type="SUPFAM" id="SSF52113">
    <property type="entry name" value="BRCT domain"/>
    <property type="match status" value="1"/>
</dbReference>
<feature type="active site" description="N6-AMP-lysine intermediate" evidence="12">
    <location>
        <position position="132"/>
    </location>
</feature>
<dbReference type="SUPFAM" id="SSF50249">
    <property type="entry name" value="Nucleic acid-binding proteins"/>
    <property type="match status" value="1"/>
</dbReference>
<dbReference type="InterPro" id="IPR001357">
    <property type="entry name" value="BRCT_dom"/>
</dbReference>
<feature type="binding site" evidence="12">
    <location>
        <position position="347"/>
    </location>
    <ligand>
        <name>NAD(+)</name>
        <dbReference type="ChEBI" id="CHEBI:57540"/>
    </ligand>
</feature>
<sequence length="725" mass="78997">MTENGLRARAVAALTEAEAAAELAALAAEIAHHDAAYHRRDAPEITDAAYDALVRRNRAIEARFPDLVRDDSPSRKVGAETADGFAKLRHGVPMLSLDNAFGDADFLEFTASVRRFLRLGAEETLAFVGEPKIDGLSINLLYEDGAFLRGATRGDGTEGEDVTRNLLTLPEAELPRRLAGTAPARIEIRGEVFMEKADFLAYRDQQARAAAEREERRERGEKLGPAIVVPVNPRNAAAGSLRQLDPGVTAQRPLKLFAYAMGEASAVPAETHSGWLDQLRQWGFRVNPASAMLENEQAALGFQQRMAAGRAALPYDIDGVVYKLDRLDWQRRLGFVGRAPRWAIAWKFPAEQAETVLLDIEIQVGRTGALTPRAVMQPVGVGGVMVTHASLHNEDEIARKDVRIGDTVVLQRAGDVIPQIVAVVLEKRPAEATPFAFPDRCPACGSHAIRPNGEVVKRCTGGLICPAQTVERLIHFARRNAMDIEGLGEENIQALHEAGLVKTPADIFRIKDHAETIRGWEGWGAKSGRDAKRLTNLLAAIEARRRVPLERFIFALGIRRIGEANAKLLARHYVSYAEWREKMVAATTIGSEAREELGSIQGIGPAIATELAEFFAEERNRAALDDLAREVTPEDAVVAATADSPFAGKVIVFTGSLETLSRDEAEAQAERLGAKVTKSVSKKTDFVVVGADAGSKAKKAAELGLRVLTELDWRAMAGLDRTDPR</sequence>
<evidence type="ECO:0000256" key="4">
    <source>
        <dbReference type="ARBA" id="ARBA00022723"/>
    </source>
</evidence>
<dbReference type="Proteomes" id="UP000787635">
    <property type="component" value="Unassembled WGS sequence"/>
</dbReference>
<dbReference type="SUPFAM" id="SSF56091">
    <property type="entry name" value="DNA ligase/mRNA capping enzyme, catalytic domain"/>
    <property type="match status" value="1"/>
</dbReference>
<dbReference type="Pfam" id="PF03120">
    <property type="entry name" value="OB_DNA_ligase"/>
    <property type="match status" value="1"/>
</dbReference>
<keyword evidence="9 12" id="KW-0234">DNA repair</keyword>
<comment type="caution">
    <text evidence="14">The sequence shown here is derived from an EMBL/GenBank/DDBJ whole genome shotgun (WGS) entry which is preliminary data.</text>
</comment>
<evidence type="ECO:0000256" key="5">
    <source>
        <dbReference type="ARBA" id="ARBA00022763"/>
    </source>
</evidence>
<keyword evidence="4 12" id="KW-0479">Metal-binding</keyword>
<dbReference type="HAMAP" id="MF_01588">
    <property type="entry name" value="DNA_ligase_A"/>
    <property type="match status" value="1"/>
</dbReference>
<comment type="caution">
    <text evidence="12">Lacks conserved residue(s) required for the propagation of feature annotation.</text>
</comment>
<dbReference type="CDD" id="cd00114">
    <property type="entry name" value="LIGANc"/>
    <property type="match status" value="1"/>
</dbReference>
<dbReference type="InterPro" id="IPR010994">
    <property type="entry name" value="RuvA_2-like"/>
</dbReference>
<evidence type="ECO:0000313" key="15">
    <source>
        <dbReference type="Proteomes" id="UP000787635"/>
    </source>
</evidence>
<dbReference type="InterPro" id="IPR018239">
    <property type="entry name" value="DNA_ligase_AS"/>
</dbReference>
<evidence type="ECO:0000259" key="13">
    <source>
        <dbReference type="PROSITE" id="PS50172"/>
    </source>
</evidence>
<dbReference type="PANTHER" id="PTHR23389">
    <property type="entry name" value="CHROMOSOME TRANSMISSION FIDELITY FACTOR 18"/>
    <property type="match status" value="1"/>
</dbReference>
<comment type="cofactor">
    <cofactor evidence="12">
        <name>Mg(2+)</name>
        <dbReference type="ChEBI" id="CHEBI:18420"/>
    </cofactor>
    <cofactor evidence="12">
        <name>Mn(2+)</name>
        <dbReference type="ChEBI" id="CHEBI:29035"/>
    </cofactor>
</comment>
<dbReference type="InterPro" id="IPR013840">
    <property type="entry name" value="DNAligase_N"/>
</dbReference>
<dbReference type="Gene3D" id="3.30.470.30">
    <property type="entry name" value="DNA ligase/mRNA capping enzyme"/>
    <property type="match status" value="1"/>
</dbReference>
<dbReference type="Gene3D" id="6.20.10.30">
    <property type="match status" value="1"/>
</dbReference>
<gene>
    <name evidence="12 14" type="primary">ligA</name>
    <name evidence="14" type="ORF">HEQ75_15080</name>
</gene>
<keyword evidence="3 12" id="KW-0235">DNA replication</keyword>
<dbReference type="CDD" id="cd17748">
    <property type="entry name" value="BRCT_DNA_ligase_like"/>
    <property type="match status" value="1"/>
</dbReference>
<dbReference type="Pfam" id="PF01653">
    <property type="entry name" value="DNA_ligase_aden"/>
    <property type="match status" value="1"/>
</dbReference>
<dbReference type="PANTHER" id="PTHR23389:SF9">
    <property type="entry name" value="DNA LIGASE"/>
    <property type="match status" value="1"/>
</dbReference>
<comment type="catalytic activity">
    <reaction evidence="11 12">
        <text>NAD(+) + (deoxyribonucleotide)n-3'-hydroxyl + 5'-phospho-(deoxyribonucleotide)m = (deoxyribonucleotide)n+m + AMP + beta-nicotinamide D-nucleotide.</text>
        <dbReference type="EC" id="6.5.1.2"/>
    </reaction>
</comment>
<keyword evidence="2 12" id="KW-0436">Ligase</keyword>
<dbReference type="SMART" id="SM00278">
    <property type="entry name" value="HhH1"/>
    <property type="match status" value="3"/>
</dbReference>
<dbReference type="PROSITE" id="PS01055">
    <property type="entry name" value="DNA_LIGASE_N1"/>
    <property type="match status" value="1"/>
</dbReference>
<dbReference type="InterPro" id="IPR004149">
    <property type="entry name" value="Znf_DNAligase_C4"/>
</dbReference>
<dbReference type="InterPro" id="IPR041663">
    <property type="entry name" value="DisA/LigA_HHH"/>
</dbReference>
<keyword evidence="5 12" id="KW-0227">DNA damage</keyword>
<dbReference type="SMART" id="SM00292">
    <property type="entry name" value="BRCT"/>
    <property type="match status" value="1"/>
</dbReference>
<dbReference type="RefSeq" id="WP_168032000.1">
    <property type="nucleotide sequence ID" value="NZ_JAAVNE010000023.1"/>
</dbReference>
<evidence type="ECO:0000256" key="1">
    <source>
        <dbReference type="ARBA" id="ARBA00004067"/>
    </source>
</evidence>
<dbReference type="SMART" id="SM00532">
    <property type="entry name" value="LIGANc"/>
    <property type="match status" value="1"/>
</dbReference>
<feature type="binding site" evidence="12">
    <location>
        <position position="153"/>
    </location>
    <ligand>
        <name>NAD(+)</name>
        <dbReference type="ChEBI" id="CHEBI:57540"/>
    </ligand>
</feature>
<dbReference type="InterPro" id="IPR012340">
    <property type="entry name" value="NA-bd_OB-fold"/>
</dbReference>
<feature type="binding site" evidence="12">
    <location>
        <begin position="47"/>
        <end position="51"/>
    </location>
    <ligand>
        <name>NAD(+)</name>
        <dbReference type="ChEBI" id="CHEBI:57540"/>
    </ligand>
</feature>
<dbReference type="NCBIfam" id="TIGR00575">
    <property type="entry name" value="dnlj"/>
    <property type="match status" value="1"/>
</dbReference>
<evidence type="ECO:0000256" key="10">
    <source>
        <dbReference type="ARBA" id="ARBA00023211"/>
    </source>
</evidence>
<feature type="binding site" evidence="12">
    <location>
        <begin position="96"/>
        <end position="97"/>
    </location>
    <ligand>
        <name>NAD(+)</name>
        <dbReference type="ChEBI" id="CHEBI:57540"/>
    </ligand>
</feature>
<protein>
    <recommendedName>
        <fullName evidence="12">DNA ligase</fullName>
        <ecNumber evidence="12">6.5.1.2</ecNumber>
    </recommendedName>
    <alternativeName>
        <fullName evidence="12">Polydeoxyribonucleotide synthase [NAD(+)]</fullName>
    </alternativeName>
</protein>
<feature type="binding site" evidence="12">
    <location>
        <position position="441"/>
    </location>
    <ligand>
        <name>Zn(2+)</name>
        <dbReference type="ChEBI" id="CHEBI:29105"/>
    </ligand>
</feature>
<evidence type="ECO:0000256" key="11">
    <source>
        <dbReference type="ARBA" id="ARBA00034005"/>
    </source>
</evidence>
<reference evidence="14 15" key="1">
    <citation type="submission" date="2020-03" db="EMBL/GenBank/DDBJ databases">
        <title>Roseomonas selenitidurans sp. nov. isolated from urban soil.</title>
        <authorList>
            <person name="Liu H."/>
        </authorList>
    </citation>
    <scope>NUCLEOTIDE SEQUENCE [LARGE SCALE GENOMIC DNA]</scope>
    <source>
        <strain evidence="14 15">BU-1</strain>
    </source>
</reference>
<dbReference type="EMBL" id="JAAVNE010000023">
    <property type="protein sequence ID" value="NKC32184.1"/>
    <property type="molecule type" value="Genomic_DNA"/>
</dbReference>
<evidence type="ECO:0000256" key="3">
    <source>
        <dbReference type="ARBA" id="ARBA00022705"/>
    </source>
</evidence>
<keyword evidence="15" id="KW-1185">Reference proteome</keyword>
<keyword evidence="8 12" id="KW-0520">NAD</keyword>
<dbReference type="Gene3D" id="3.40.50.10190">
    <property type="entry name" value="BRCT domain"/>
    <property type="match status" value="1"/>
</dbReference>
<comment type="function">
    <text evidence="1 12">DNA ligase that catalyzes the formation of phosphodiester linkages between 5'-phosphoryl and 3'-hydroxyl groups in double-stranded DNA using NAD as a coenzyme and as the energy source for the reaction. It is essential for DNA replication and repair of damaged DNA.</text>
</comment>
<feature type="domain" description="BRCT" evidence="13">
    <location>
        <begin position="641"/>
        <end position="713"/>
    </location>
</feature>
<evidence type="ECO:0000256" key="8">
    <source>
        <dbReference type="ARBA" id="ARBA00023027"/>
    </source>
</evidence>
<evidence type="ECO:0000256" key="6">
    <source>
        <dbReference type="ARBA" id="ARBA00022833"/>
    </source>
</evidence>
<evidence type="ECO:0000256" key="7">
    <source>
        <dbReference type="ARBA" id="ARBA00022842"/>
    </source>
</evidence>
<dbReference type="InterPro" id="IPR004150">
    <property type="entry name" value="NAD_DNA_ligase_OB"/>
</dbReference>
<proteinExistence type="inferred from homology"/>
<dbReference type="Pfam" id="PF00533">
    <property type="entry name" value="BRCT"/>
    <property type="match status" value="1"/>
</dbReference>
<dbReference type="Gene3D" id="1.10.287.610">
    <property type="entry name" value="Helix hairpin bin"/>
    <property type="match status" value="1"/>
</dbReference>
<dbReference type="SUPFAM" id="SSF47781">
    <property type="entry name" value="RuvA domain 2-like"/>
    <property type="match status" value="1"/>
</dbReference>
<keyword evidence="6 12" id="KW-0862">Zinc</keyword>
<dbReference type="Pfam" id="PF03119">
    <property type="entry name" value="DNA_ligase_ZBD"/>
    <property type="match status" value="1"/>
</dbReference>
<evidence type="ECO:0000313" key="14">
    <source>
        <dbReference type="EMBL" id="NKC32184.1"/>
    </source>
</evidence>
<dbReference type="NCBIfam" id="NF005932">
    <property type="entry name" value="PRK07956.1"/>
    <property type="match status" value="1"/>
</dbReference>
<dbReference type="GO" id="GO:0003911">
    <property type="term" value="F:DNA ligase (NAD+) activity"/>
    <property type="evidence" value="ECO:0007669"/>
    <property type="project" value="UniProtKB-EC"/>
</dbReference>
<dbReference type="InterPro" id="IPR003583">
    <property type="entry name" value="Hlx-hairpin-Hlx_DNA-bd_motif"/>
</dbReference>
<dbReference type="InterPro" id="IPR001679">
    <property type="entry name" value="DNA_ligase"/>
</dbReference>
<feature type="binding site" evidence="12">
    <location>
        <position position="130"/>
    </location>
    <ligand>
        <name>NAD(+)</name>
        <dbReference type="ChEBI" id="CHEBI:57540"/>
    </ligand>
</feature>
<dbReference type="Pfam" id="PF12826">
    <property type="entry name" value="HHH_2"/>
    <property type="match status" value="1"/>
</dbReference>
<keyword evidence="10 12" id="KW-0464">Manganese</keyword>